<dbReference type="Proteomes" id="UP000438429">
    <property type="component" value="Unassembled WGS sequence"/>
</dbReference>
<evidence type="ECO:0000313" key="2">
    <source>
        <dbReference type="EMBL" id="KAF0034470.1"/>
    </source>
</evidence>
<feature type="compositionally biased region" description="Basic and acidic residues" evidence="1">
    <location>
        <begin position="253"/>
        <end position="264"/>
    </location>
</feature>
<evidence type="ECO:0000313" key="3">
    <source>
        <dbReference type="Proteomes" id="UP000438429"/>
    </source>
</evidence>
<accession>A0A6A4SRD8</accession>
<organism evidence="2 3">
    <name type="scientific">Scophthalmus maximus</name>
    <name type="common">Turbot</name>
    <name type="synonym">Psetta maxima</name>
    <dbReference type="NCBI Taxonomy" id="52904"/>
    <lineage>
        <taxon>Eukaryota</taxon>
        <taxon>Metazoa</taxon>
        <taxon>Chordata</taxon>
        <taxon>Craniata</taxon>
        <taxon>Vertebrata</taxon>
        <taxon>Euteleostomi</taxon>
        <taxon>Actinopterygii</taxon>
        <taxon>Neopterygii</taxon>
        <taxon>Teleostei</taxon>
        <taxon>Neoteleostei</taxon>
        <taxon>Acanthomorphata</taxon>
        <taxon>Carangaria</taxon>
        <taxon>Pleuronectiformes</taxon>
        <taxon>Pleuronectoidei</taxon>
        <taxon>Scophthalmidae</taxon>
        <taxon>Scophthalmus</taxon>
    </lineage>
</organism>
<gene>
    <name evidence="2" type="ORF">F2P81_012228</name>
</gene>
<feature type="region of interest" description="Disordered" evidence="1">
    <location>
        <begin position="243"/>
        <end position="276"/>
    </location>
</feature>
<evidence type="ECO:0000256" key="1">
    <source>
        <dbReference type="SAM" id="MobiDB-lite"/>
    </source>
</evidence>
<reference evidence="2 3" key="1">
    <citation type="submission" date="2019-06" db="EMBL/GenBank/DDBJ databases">
        <title>Draft genomes of female and male turbot (Scophthalmus maximus).</title>
        <authorList>
            <person name="Xu H."/>
            <person name="Xu X.-W."/>
            <person name="Shao C."/>
            <person name="Chen S."/>
        </authorList>
    </citation>
    <scope>NUCLEOTIDE SEQUENCE [LARGE SCALE GENOMIC DNA]</scope>
    <source>
        <strain evidence="2">Ysfricsl-2016a</strain>
        <tissue evidence="2">Blood</tissue>
    </source>
</reference>
<name>A0A6A4SRD8_SCOMX</name>
<dbReference type="EMBL" id="VEVO01000011">
    <property type="protein sequence ID" value="KAF0034470.1"/>
    <property type="molecule type" value="Genomic_DNA"/>
</dbReference>
<sequence length="304" mass="33994">MFSVNLADSFSDKMARATTVCDTCTESCASVDAVVVLADGQPLPVKMHHPPPCCYAAISKEHNQPTYPVPPPIGDAAGIELAMMLVRPGVSNCHAKASTNEPYESHVFQSLGAFATAHLSPNVPGVRWCGIMRPSLALELEWVWVKCRGQISPHGKYSTEAWFTTTPKFAGYGNKTETLHRHGFRLCVWLLSSNQRRFFLLVFLASLKPSSDWSDLGYLDDGPLAQIQYRDACVQNYNRLKTSVTSPRRRQKDCHQREDSDTQSDKSSYQMQARPEKTLTCQQDVENMSVGRRGRMQCSRECVL</sequence>
<protein>
    <submittedName>
        <fullName evidence="2">Uncharacterized protein</fullName>
    </submittedName>
</protein>
<dbReference type="AlphaFoldDB" id="A0A6A4SRD8"/>
<proteinExistence type="predicted"/>
<comment type="caution">
    <text evidence="2">The sequence shown here is derived from an EMBL/GenBank/DDBJ whole genome shotgun (WGS) entry which is preliminary data.</text>
</comment>